<dbReference type="EMBL" id="JAVIJP010000007">
    <property type="protein sequence ID" value="KAL3648846.1"/>
    <property type="molecule type" value="Genomic_DNA"/>
</dbReference>
<gene>
    <name evidence="2" type="ORF">CASFOL_005249</name>
</gene>
<reference evidence="3" key="1">
    <citation type="journal article" date="2024" name="IScience">
        <title>Strigolactones Initiate the Formation of Haustorium-like Structures in Castilleja.</title>
        <authorList>
            <person name="Buerger M."/>
            <person name="Peterson D."/>
            <person name="Chory J."/>
        </authorList>
    </citation>
    <scope>NUCLEOTIDE SEQUENCE [LARGE SCALE GENOMIC DNA]</scope>
</reference>
<evidence type="ECO:0000313" key="3">
    <source>
        <dbReference type="Proteomes" id="UP001632038"/>
    </source>
</evidence>
<feature type="coiled-coil region" evidence="1">
    <location>
        <begin position="209"/>
        <end position="261"/>
    </location>
</feature>
<evidence type="ECO:0000256" key="1">
    <source>
        <dbReference type="SAM" id="Coils"/>
    </source>
</evidence>
<dbReference type="Proteomes" id="UP001632038">
    <property type="component" value="Unassembled WGS sequence"/>
</dbReference>
<accession>A0ABD3E2Y7</accession>
<comment type="caution">
    <text evidence="2">The sequence shown here is derived from an EMBL/GenBank/DDBJ whole genome shotgun (WGS) entry which is preliminary data.</text>
</comment>
<dbReference type="PANTHER" id="PTHR48459">
    <property type="entry name" value="CUE DOMAIN-CONTAINING PROTEIN"/>
    <property type="match status" value="1"/>
</dbReference>
<organism evidence="2 3">
    <name type="scientific">Castilleja foliolosa</name>
    <dbReference type="NCBI Taxonomy" id="1961234"/>
    <lineage>
        <taxon>Eukaryota</taxon>
        <taxon>Viridiplantae</taxon>
        <taxon>Streptophyta</taxon>
        <taxon>Embryophyta</taxon>
        <taxon>Tracheophyta</taxon>
        <taxon>Spermatophyta</taxon>
        <taxon>Magnoliopsida</taxon>
        <taxon>eudicotyledons</taxon>
        <taxon>Gunneridae</taxon>
        <taxon>Pentapetalae</taxon>
        <taxon>asterids</taxon>
        <taxon>lamiids</taxon>
        <taxon>Lamiales</taxon>
        <taxon>Orobanchaceae</taxon>
        <taxon>Pedicularideae</taxon>
        <taxon>Castillejinae</taxon>
        <taxon>Castilleja</taxon>
    </lineage>
</organism>
<sequence>MDRDDIDTRILRTIAIEHSNDVDAACLAVLTDILPFTTLRSTPGSPLSQSLYESQSSQYVEGSVLPIPILDNSMQAKTETQSNGEDVELDEDDQTINLVPKNDDDHLVFLPEPSSFNGSISQSSQILNMEANEEIIIDARNNKKTFFSEMEHVMRLMNEVKFREQNAEQAKIYDKAGDDIMTNLEVFKQYLQELTKSNNMLAGEVYPEKAMLATELEELQSRVLCLANERDELFVVLNEMRQALENRLAAAENVIISAKQQRYEKGTALLKAISDMGQINEKVAQESKILKQQAEENAKLREFLMGRGRVVNMLQQEIAGISNDVKLLKESFDDNVSFSKSISSSQSSCCILASSSKNLNWEELATPGGAQPLAMTDEPEDDACFRFFAQQSEGKSTAGDYPKELVDDGWVTQPEKDAISCFDQQSSTGDYRKELVEDGWELCDDSDV</sequence>
<keyword evidence="3" id="KW-1185">Reference proteome</keyword>
<dbReference type="PANTHER" id="PTHR48459:SF1">
    <property type="entry name" value="CUE DOMAIN-CONTAINING PROTEIN"/>
    <property type="match status" value="1"/>
</dbReference>
<dbReference type="AlphaFoldDB" id="A0ABD3E2Y7"/>
<name>A0ABD3E2Y7_9LAMI</name>
<proteinExistence type="predicted"/>
<keyword evidence="1" id="KW-0175">Coiled coil</keyword>
<protein>
    <submittedName>
        <fullName evidence="2">Uncharacterized protein</fullName>
    </submittedName>
</protein>
<evidence type="ECO:0000313" key="2">
    <source>
        <dbReference type="EMBL" id="KAL3648846.1"/>
    </source>
</evidence>